<dbReference type="InterPro" id="IPR059120">
    <property type="entry name" value="Cullin-like_AB"/>
</dbReference>
<dbReference type="GO" id="GO:0031625">
    <property type="term" value="F:ubiquitin protein ligase binding"/>
    <property type="evidence" value="ECO:0007669"/>
    <property type="project" value="InterPro"/>
</dbReference>
<dbReference type="AlphaFoldDB" id="A0A8C8E9B5"/>
<dbReference type="GO" id="GO:0042254">
    <property type="term" value="P:ribosome biogenesis"/>
    <property type="evidence" value="ECO:0007669"/>
    <property type="project" value="UniProtKB-ARBA"/>
</dbReference>
<reference evidence="19" key="2">
    <citation type="submission" date="2025-09" db="UniProtKB">
        <authorList>
            <consortium name="Ensembl"/>
        </authorList>
    </citation>
    <scope>IDENTIFICATION</scope>
</reference>
<dbReference type="SUPFAM" id="SSF46785">
    <property type="entry name" value="Winged helix' DNA-binding domain"/>
    <property type="match status" value="1"/>
</dbReference>
<evidence type="ECO:0000256" key="13">
    <source>
        <dbReference type="ARBA" id="ARBA00023306"/>
    </source>
</evidence>
<protein>
    <recommendedName>
        <fullName evidence="14">Cullin-4B</fullName>
    </recommendedName>
</protein>
<evidence type="ECO:0000256" key="1">
    <source>
        <dbReference type="ARBA" id="ARBA00004123"/>
    </source>
</evidence>
<evidence type="ECO:0000256" key="14">
    <source>
        <dbReference type="ARBA" id="ARBA00068305"/>
    </source>
</evidence>
<sequence>MFPTGFSSPNPPAAAQEVRPATDGNTSSSSSCKKRKLNNSSNSNSEREEFDSISSCASSPSKNTSSSSSSVITTSSCSSSGVASSNHHLQKKLRFEDSVDFIGLDVKMAEESSSSSPAASTQQQHQQQLKNKSLLISSVAVGHHANGLTKAASSTVSSFANSKPGSAKKLVIKNFKDKPKLPENYTDETWQKLKEAVEAIQNSTSIKYNLEELYQAVENLCSYKISANLYKQLRQICEDHIKAQIHQFREDSLDSVLFLKKIDKCWQDHCRQMIMIRSIFLFLDRTYVLQNSMLPSIWDMGLELFRTHIISDQKVQNKTIDGILLLIERERNGEAIDRSLLRSLLSMLSDLQIYQDSFEHRFLEETNRLYAAEGQRLMQEREVPEYLHHVNKRLEEEADRIITYLDQSTQKPLIATVEKQLLGEHLTAILQKGLNHLLDENRIQDLSLLYQLFSRVRGGVQVLLQHWIEYIKAFGSTIVINPEKDKTMVQELLDFKDKVDHIIDVCFLKNEKFVNAMKEAFETFINKRPNKPAELIAKYVDSKLRAGNKEATDEELEKMLDKIMIIFRFIYGKDVFEAFYKKDLAKRLLVGKSASVDAEKSMLSKLKHECGAAFTSKLEGMFKDMELSKDIMIQFKQYMQNQNVPGNIELTVNILTMGYWPTYVPMEVHLPPEMVKLQEIFKTFYLGKHSGRKLQWQSTLGHCVLKAEFKEGKKELQVSLFQTLVLLMFNEGEEFSLEEIKQATGIEDGELRRTLQSLACGKARVLTKSPKGKDVEDGDKFTCNDDFRHKLFRIKINQIQMKETVEEQASTTERVFQDRQYQIDAAIVRIMKMRKSLSHNLLVSEVYNQLKFPVKPADLKKRIESLIDRDYMERDKENPNQYNYIA</sequence>
<evidence type="ECO:0000313" key="19">
    <source>
        <dbReference type="Ensembl" id="ENSOSUP00000009502.1"/>
    </source>
</evidence>
<dbReference type="FunFam" id="1.20.1310.10:FF:000059">
    <property type="entry name" value="Cullin-4B"/>
    <property type="match status" value="1"/>
</dbReference>
<evidence type="ECO:0000256" key="16">
    <source>
        <dbReference type="RuleBase" id="RU003829"/>
    </source>
</evidence>
<keyword evidence="8" id="KW-0227">DNA damage</keyword>
<dbReference type="InterPro" id="IPR001373">
    <property type="entry name" value="Cullin_N"/>
</dbReference>
<dbReference type="GO" id="GO:0031464">
    <property type="term" value="C:Cul4A-RING E3 ubiquitin ligase complex"/>
    <property type="evidence" value="ECO:0007669"/>
    <property type="project" value="UniProtKB-ARBA"/>
</dbReference>
<evidence type="ECO:0000256" key="5">
    <source>
        <dbReference type="ARBA" id="ARBA00022490"/>
    </source>
</evidence>
<evidence type="ECO:0000256" key="2">
    <source>
        <dbReference type="ARBA" id="ARBA00004496"/>
    </source>
</evidence>
<keyword evidence="5" id="KW-0963">Cytoplasm</keyword>
<dbReference type="SMART" id="SM00182">
    <property type="entry name" value="CULLIN"/>
    <property type="match status" value="1"/>
</dbReference>
<evidence type="ECO:0000313" key="20">
    <source>
        <dbReference type="Proteomes" id="UP000694552"/>
    </source>
</evidence>
<dbReference type="Gene3D" id="1.20.1310.10">
    <property type="entry name" value="Cullin Repeats"/>
    <property type="match status" value="4"/>
</dbReference>
<dbReference type="PROSITE" id="PS01256">
    <property type="entry name" value="CULLIN_1"/>
    <property type="match status" value="1"/>
</dbReference>
<dbReference type="Ensembl" id="ENSOSUT00000009838.1">
    <property type="protein sequence ID" value="ENSOSUP00000009502.1"/>
    <property type="gene ID" value="ENSOSUG00000006961.1"/>
</dbReference>
<dbReference type="Pfam" id="PF10557">
    <property type="entry name" value="Cullin_Nedd8"/>
    <property type="match status" value="1"/>
</dbReference>
<organism evidence="19 20">
    <name type="scientific">Otus sunia</name>
    <name type="common">Oriental scops-owl</name>
    <dbReference type="NCBI Taxonomy" id="257818"/>
    <lineage>
        <taxon>Eukaryota</taxon>
        <taxon>Metazoa</taxon>
        <taxon>Chordata</taxon>
        <taxon>Craniata</taxon>
        <taxon>Vertebrata</taxon>
        <taxon>Euteleostomi</taxon>
        <taxon>Archelosauria</taxon>
        <taxon>Archosauria</taxon>
        <taxon>Dinosauria</taxon>
        <taxon>Saurischia</taxon>
        <taxon>Theropoda</taxon>
        <taxon>Coelurosauria</taxon>
        <taxon>Aves</taxon>
        <taxon>Neognathae</taxon>
        <taxon>Neoaves</taxon>
        <taxon>Telluraves</taxon>
        <taxon>Strigiformes</taxon>
        <taxon>Strigidae</taxon>
        <taxon>Otus</taxon>
    </lineage>
</organism>
<evidence type="ECO:0000259" key="18">
    <source>
        <dbReference type="PROSITE" id="PS50069"/>
    </source>
</evidence>
<comment type="subcellular location">
    <subcellularLocation>
        <location evidence="2">Cytoplasm</location>
    </subcellularLocation>
    <subcellularLocation>
        <location evidence="1">Nucleus</location>
    </subcellularLocation>
</comment>
<evidence type="ECO:0000256" key="10">
    <source>
        <dbReference type="ARBA" id="ARBA00022843"/>
    </source>
</evidence>
<keyword evidence="20" id="KW-1185">Reference proteome</keyword>
<feature type="domain" description="Cullin family profile" evidence="18">
    <location>
        <begin position="531"/>
        <end position="759"/>
    </location>
</feature>
<dbReference type="InterPro" id="IPR045093">
    <property type="entry name" value="Cullin"/>
</dbReference>
<dbReference type="InterPro" id="IPR019559">
    <property type="entry name" value="Cullin_neddylation_domain"/>
</dbReference>
<comment type="pathway">
    <text evidence="3">Protein modification; protein ubiquitination.</text>
</comment>
<evidence type="ECO:0000256" key="3">
    <source>
        <dbReference type="ARBA" id="ARBA00004906"/>
    </source>
</evidence>
<dbReference type="FunFam" id="1.10.10.10:FF:000050">
    <property type="entry name" value="Cullin 4B"/>
    <property type="match status" value="1"/>
</dbReference>
<keyword evidence="7" id="KW-0597">Phosphoprotein</keyword>
<dbReference type="InterPro" id="IPR036388">
    <property type="entry name" value="WH-like_DNA-bd_sf"/>
</dbReference>
<comment type="similarity">
    <text evidence="4 15 16">Belongs to the cullin family.</text>
</comment>
<dbReference type="Proteomes" id="UP000694552">
    <property type="component" value="Unplaced"/>
</dbReference>
<evidence type="ECO:0000256" key="8">
    <source>
        <dbReference type="ARBA" id="ARBA00022763"/>
    </source>
</evidence>
<dbReference type="FunFam" id="1.20.1310.10:FF:000004">
    <property type="entry name" value="Cullin 4B"/>
    <property type="match status" value="1"/>
</dbReference>
<dbReference type="InterPro" id="IPR016157">
    <property type="entry name" value="Cullin_CS"/>
</dbReference>
<keyword evidence="6" id="KW-1017">Isopeptide bond</keyword>
<dbReference type="FunFam" id="3.30.230.130:FF:000001">
    <property type="entry name" value="Cullin 4A"/>
    <property type="match status" value="1"/>
</dbReference>
<dbReference type="Pfam" id="PF26557">
    <property type="entry name" value="Cullin_AB"/>
    <property type="match status" value="1"/>
</dbReference>
<dbReference type="FunFam" id="1.20.1310.10:FF:000008">
    <property type="entry name" value="Cullin 4B"/>
    <property type="match status" value="1"/>
</dbReference>
<evidence type="ECO:0000256" key="7">
    <source>
        <dbReference type="ARBA" id="ARBA00022553"/>
    </source>
</evidence>
<dbReference type="SUPFAM" id="SSF75632">
    <property type="entry name" value="Cullin homology domain"/>
    <property type="match status" value="1"/>
</dbReference>
<evidence type="ECO:0000256" key="15">
    <source>
        <dbReference type="PROSITE-ProRule" id="PRU00330"/>
    </source>
</evidence>
<keyword evidence="11" id="KW-0234">DNA repair</keyword>
<dbReference type="FunFam" id="1.20.1310.10:FF:000003">
    <property type="entry name" value="Cullin 4A"/>
    <property type="match status" value="1"/>
</dbReference>
<name>A0A8C8E9B5_9STRI</name>
<dbReference type="GO" id="GO:0006281">
    <property type="term" value="P:DNA repair"/>
    <property type="evidence" value="ECO:0007669"/>
    <property type="project" value="UniProtKB-KW"/>
</dbReference>
<keyword evidence="10" id="KW-0832">Ubl conjugation</keyword>
<dbReference type="PROSITE" id="PS50069">
    <property type="entry name" value="CULLIN_2"/>
    <property type="match status" value="1"/>
</dbReference>
<dbReference type="Gene3D" id="3.30.230.130">
    <property type="entry name" value="Cullin, Chain C, Domain 2"/>
    <property type="match status" value="1"/>
</dbReference>
<dbReference type="InterPro" id="IPR036390">
    <property type="entry name" value="WH_DNA-bd_sf"/>
</dbReference>
<feature type="region of interest" description="Disordered" evidence="17">
    <location>
        <begin position="1"/>
        <end position="71"/>
    </location>
</feature>
<dbReference type="SMART" id="SM00884">
    <property type="entry name" value="Cullin_Nedd8"/>
    <property type="match status" value="1"/>
</dbReference>
<dbReference type="GO" id="GO:0005634">
    <property type="term" value="C:nucleus"/>
    <property type="evidence" value="ECO:0007669"/>
    <property type="project" value="UniProtKB-SubCell"/>
</dbReference>
<evidence type="ECO:0000256" key="17">
    <source>
        <dbReference type="SAM" id="MobiDB-lite"/>
    </source>
</evidence>
<keyword evidence="12" id="KW-0539">Nucleus</keyword>
<evidence type="ECO:0000256" key="6">
    <source>
        <dbReference type="ARBA" id="ARBA00022499"/>
    </source>
</evidence>
<accession>A0A8C8E9B5</accession>
<dbReference type="SUPFAM" id="SSF74788">
    <property type="entry name" value="Cullin repeat-like"/>
    <property type="match status" value="1"/>
</dbReference>
<proteinExistence type="inferred from homology"/>
<evidence type="ECO:0000256" key="12">
    <source>
        <dbReference type="ARBA" id="ARBA00023242"/>
    </source>
</evidence>
<evidence type="ECO:0000256" key="4">
    <source>
        <dbReference type="ARBA" id="ARBA00006019"/>
    </source>
</evidence>
<evidence type="ECO:0000256" key="11">
    <source>
        <dbReference type="ARBA" id="ARBA00023204"/>
    </source>
</evidence>
<dbReference type="GO" id="GO:0005737">
    <property type="term" value="C:cytoplasm"/>
    <property type="evidence" value="ECO:0007669"/>
    <property type="project" value="UniProtKB-SubCell"/>
</dbReference>
<dbReference type="InterPro" id="IPR016159">
    <property type="entry name" value="Cullin_repeat-like_dom_sf"/>
</dbReference>
<dbReference type="GO" id="GO:0031465">
    <property type="term" value="C:Cul4B-RING E3 ubiquitin ligase complex"/>
    <property type="evidence" value="ECO:0007669"/>
    <property type="project" value="UniProtKB-ARBA"/>
</dbReference>
<evidence type="ECO:0000256" key="9">
    <source>
        <dbReference type="ARBA" id="ARBA00022786"/>
    </source>
</evidence>
<dbReference type="GO" id="GO:0016567">
    <property type="term" value="P:protein ubiquitination"/>
    <property type="evidence" value="ECO:0007669"/>
    <property type="project" value="UniProtKB-UniPathway"/>
</dbReference>
<dbReference type="Gene3D" id="1.10.10.10">
    <property type="entry name" value="Winged helix-like DNA-binding domain superfamily/Winged helix DNA-binding domain"/>
    <property type="match status" value="1"/>
</dbReference>
<dbReference type="PANTHER" id="PTHR11932">
    <property type="entry name" value="CULLIN"/>
    <property type="match status" value="1"/>
</dbReference>
<dbReference type="Pfam" id="PF00888">
    <property type="entry name" value="Cullin"/>
    <property type="match status" value="1"/>
</dbReference>
<keyword evidence="9" id="KW-0833">Ubl conjugation pathway</keyword>
<dbReference type="InterPro" id="IPR036317">
    <property type="entry name" value="Cullin_homology_sf"/>
</dbReference>
<dbReference type="GO" id="GO:0006511">
    <property type="term" value="P:ubiquitin-dependent protein catabolic process"/>
    <property type="evidence" value="ECO:0007669"/>
    <property type="project" value="InterPro"/>
</dbReference>
<feature type="compositionally biased region" description="Low complexity" evidence="17">
    <location>
        <begin position="54"/>
        <end position="71"/>
    </location>
</feature>
<dbReference type="UniPathway" id="UPA00143"/>
<keyword evidence="13" id="KW-0131">Cell cycle</keyword>
<reference evidence="19" key="1">
    <citation type="submission" date="2025-08" db="UniProtKB">
        <authorList>
            <consortium name="Ensembl"/>
        </authorList>
    </citation>
    <scope>IDENTIFICATION</scope>
</reference>
<dbReference type="InterPro" id="IPR016158">
    <property type="entry name" value="Cullin_homology"/>
</dbReference>